<organism evidence="1 2">
    <name type="scientific">Daphnia magna</name>
    <dbReference type="NCBI Taxonomy" id="35525"/>
    <lineage>
        <taxon>Eukaryota</taxon>
        <taxon>Metazoa</taxon>
        <taxon>Ecdysozoa</taxon>
        <taxon>Arthropoda</taxon>
        <taxon>Crustacea</taxon>
        <taxon>Branchiopoda</taxon>
        <taxon>Diplostraca</taxon>
        <taxon>Cladocera</taxon>
        <taxon>Anomopoda</taxon>
        <taxon>Daphniidae</taxon>
        <taxon>Daphnia</taxon>
    </lineage>
</organism>
<sequence length="68" mass="7885">MAKRKTIFGGGVGGKRYVRNMKVLEEMLFSYKRLTVAIPDIVNIKRMGYETLARKQKGFENPLYILFV</sequence>
<protein>
    <submittedName>
        <fullName evidence="1">Uncharacterized protein</fullName>
    </submittedName>
</protein>
<accession>A0ABR0B5I8</accession>
<proteinExistence type="predicted"/>
<dbReference type="EMBL" id="JAOYFB010000040">
    <property type="protein sequence ID" value="KAK4036943.1"/>
    <property type="molecule type" value="Genomic_DNA"/>
</dbReference>
<dbReference type="Proteomes" id="UP001234178">
    <property type="component" value="Unassembled WGS sequence"/>
</dbReference>
<evidence type="ECO:0000313" key="2">
    <source>
        <dbReference type="Proteomes" id="UP001234178"/>
    </source>
</evidence>
<evidence type="ECO:0000313" key="1">
    <source>
        <dbReference type="EMBL" id="KAK4036943.1"/>
    </source>
</evidence>
<keyword evidence="2" id="KW-1185">Reference proteome</keyword>
<gene>
    <name evidence="1" type="ORF">OUZ56_028991</name>
</gene>
<reference evidence="1 2" key="1">
    <citation type="journal article" date="2023" name="Nucleic Acids Res.">
        <title>The hologenome of Daphnia magna reveals possible DNA methylation and microbiome-mediated evolution of the host genome.</title>
        <authorList>
            <person name="Chaturvedi A."/>
            <person name="Li X."/>
            <person name="Dhandapani V."/>
            <person name="Marshall H."/>
            <person name="Kissane S."/>
            <person name="Cuenca-Cambronero M."/>
            <person name="Asole G."/>
            <person name="Calvet F."/>
            <person name="Ruiz-Romero M."/>
            <person name="Marangio P."/>
            <person name="Guigo R."/>
            <person name="Rago D."/>
            <person name="Mirbahai L."/>
            <person name="Eastwood N."/>
            <person name="Colbourne J.K."/>
            <person name="Zhou J."/>
            <person name="Mallon E."/>
            <person name="Orsini L."/>
        </authorList>
    </citation>
    <scope>NUCLEOTIDE SEQUENCE [LARGE SCALE GENOMIC DNA]</scope>
    <source>
        <strain evidence="1">LRV0_1</strain>
    </source>
</reference>
<name>A0ABR0B5I8_9CRUS</name>
<comment type="caution">
    <text evidence="1">The sequence shown here is derived from an EMBL/GenBank/DDBJ whole genome shotgun (WGS) entry which is preliminary data.</text>
</comment>